<protein>
    <submittedName>
        <fullName evidence="2">Uncharacterized protein</fullName>
    </submittedName>
</protein>
<gene>
    <name evidence="2" type="ORF">CURHAP_LOCUS42591</name>
</gene>
<sequence>MAVDWESGELSEGEEGQLEVIHALAPSARDAAELLSISSLRRFGLLYPILEAMGINRNDLKAQQLLEKFLKKGARLSPPARSKNEAVEPVASMGQAEGRSLCNRGGRIVGKRPLSEEGVPPMSKRPRTEEGRRERSSPRRPHIRRG</sequence>
<proteinExistence type="predicted"/>
<evidence type="ECO:0000313" key="3">
    <source>
        <dbReference type="Proteomes" id="UP000507222"/>
    </source>
</evidence>
<feature type="compositionally biased region" description="Basic and acidic residues" evidence="1">
    <location>
        <begin position="126"/>
        <end position="137"/>
    </location>
</feature>
<accession>A0A6J5VCX8</accession>
<dbReference type="EMBL" id="CAEKDK010000007">
    <property type="protein sequence ID" value="CAB4286052.1"/>
    <property type="molecule type" value="Genomic_DNA"/>
</dbReference>
<feature type="region of interest" description="Disordered" evidence="1">
    <location>
        <begin position="73"/>
        <end position="146"/>
    </location>
</feature>
<organism evidence="2 3">
    <name type="scientific">Prunus armeniaca</name>
    <name type="common">Apricot</name>
    <name type="synonym">Armeniaca vulgaris</name>
    <dbReference type="NCBI Taxonomy" id="36596"/>
    <lineage>
        <taxon>Eukaryota</taxon>
        <taxon>Viridiplantae</taxon>
        <taxon>Streptophyta</taxon>
        <taxon>Embryophyta</taxon>
        <taxon>Tracheophyta</taxon>
        <taxon>Spermatophyta</taxon>
        <taxon>Magnoliopsida</taxon>
        <taxon>eudicotyledons</taxon>
        <taxon>Gunneridae</taxon>
        <taxon>Pentapetalae</taxon>
        <taxon>rosids</taxon>
        <taxon>fabids</taxon>
        <taxon>Rosales</taxon>
        <taxon>Rosaceae</taxon>
        <taxon>Amygdaloideae</taxon>
        <taxon>Amygdaleae</taxon>
        <taxon>Prunus</taxon>
    </lineage>
</organism>
<evidence type="ECO:0000313" key="2">
    <source>
        <dbReference type="EMBL" id="CAB4286052.1"/>
    </source>
</evidence>
<reference evidence="2 3" key="1">
    <citation type="submission" date="2020-05" db="EMBL/GenBank/DDBJ databases">
        <authorList>
            <person name="Campoy J."/>
            <person name="Schneeberger K."/>
            <person name="Spophaly S."/>
        </authorList>
    </citation>
    <scope>NUCLEOTIDE SEQUENCE [LARGE SCALE GENOMIC DNA]</scope>
    <source>
        <strain evidence="2">PruArmRojPasFocal</strain>
    </source>
</reference>
<dbReference type="AlphaFoldDB" id="A0A6J5VCX8"/>
<evidence type="ECO:0000256" key="1">
    <source>
        <dbReference type="SAM" id="MobiDB-lite"/>
    </source>
</evidence>
<name>A0A6J5VCX8_PRUAR</name>
<dbReference type="Proteomes" id="UP000507222">
    <property type="component" value="Unassembled WGS sequence"/>
</dbReference>